<keyword evidence="2" id="KW-1185">Reference proteome</keyword>
<dbReference type="Proteomes" id="UP000041625">
    <property type="component" value="Unassembled WGS sequence"/>
</dbReference>
<gene>
    <name evidence="1" type="ORF">VCR31J2_690001</name>
</gene>
<sequence length="40" mass="4464">MVDLVESTFSKAVLGVYRNVVRMKLVTSVKSGYRKTSEQG</sequence>
<organism evidence="1 2">
    <name type="scientific">Vibrio coralliirubri</name>
    <dbReference type="NCBI Taxonomy" id="1516159"/>
    <lineage>
        <taxon>Bacteria</taxon>
        <taxon>Pseudomonadati</taxon>
        <taxon>Pseudomonadota</taxon>
        <taxon>Gammaproteobacteria</taxon>
        <taxon>Vibrionales</taxon>
        <taxon>Vibrionaceae</taxon>
        <taxon>Vibrio</taxon>
    </lineage>
</organism>
<dbReference type="AlphaFoldDB" id="A0AA86XHS4"/>
<evidence type="ECO:0000313" key="2">
    <source>
        <dbReference type="Proteomes" id="UP000041625"/>
    </source>
</evidence>
<reference evidence="1 2" key="1">
    <citation type="submission" date="2014-06" db="EMBL/GenBank/DDBJ databases">
        <authorList>
            <person name="Le Roux F."/>
        </authorList>
    </citation>
    <scope>NUCLEOTIDE SEQUENCE [LARGE SCALE GENOMIC DNA]</scope>
    <source>
        <strain evidence="1 2">J2-31</strain>
    </source>
</reference>
<accession>A0AA86XHS4</accession>
<name>A0AA86XHS4_9VIBR</name>
<dbReference type="EMBL" id="CCKJ01000222">
    <property type="protein sequence ID" value="CDT98948.1"/>
    <property type="molecule type" value="Genomic_DNA"/>
</dbReference>
<evidence type="ECO:0000313" key="1">
    <source>
        <dbReference type="EMBL" id="CDT98948.1"/>
    </source>
</evidence>
<proteinExistence type="predicted"/>
<comment type="caution">
    <text evidence="1">The sequence shown here is derived from an EMBL/GenBank/DDBJ whole genome shotgun (WGS) entry which is preliminary data.</text>
</comment>
<protein>
    <submittedName>
        <fullName evidence="1">Uncharacterized protein</fullName>
    </submittedName>
</protein>